<gene>
    <name evidence="3" type="ORF">PF008_g22313</name>
</gene>
<name>A0A6G0QV58_9STRA</name>
<evidence type="ECO:0000256" key="2">
    <source>
        <dbReference type="SAM" id="MobiDB-lite"/>
    </source>
</evidence>
<evidence type="ECO:0000313" key="3">
    <source>
        <dbReference type="EMBL" id="KAE9303113.1"/>
    </source>
</evidence>
<feature type="region of interest" description="Disordered" evidence="2">
    <location>
        <begin position="47"/>
        <end position="79"/>
    </location>
</feature>
<accession>A0A6G0QV58</accession>
<proteinExistence type="predicted"/>
<sequence>MSVLVADADDVATLEATLAFLDDWDAPSKEISSVDALVGVSTSSRCLTPQQQQQQHNAVVRTSPQRKKPRRKYPNSSSTVLQRRKKAEILALRFQVEQLEAQLEQLKQVPGATYAVAVEDAMLLSQKAEQRGHNLGGAGGAAVPTTP</sequence>
<evidence type="ECO:0008006" key="5">
    <source>
        <dbReference type="Google" id="ProtNLM"/>
    </source>
</evidence>
<evidence type="ECO:0000256" key="1">
    <source>
        <dbReference type="SAM" id="Coils"/>
    </source>
</evidence>
<reference evidence="3 4" key="1">
    <citation type="submission" date="2018-09" db="EMBL/GenBank/DDBJ databases">
        <title>Genomic investigation of the strawberry pathogen Phytophthora fragariae indicates pathogenicity is determined by transcriptional variation in three key races.</title>
        <authorList>
            <person name="Adams T.M."/>
            <person name="Armitage A.D."/>
            <person name="Sobczyk M.K."/>
            <person name="Bates H.J."/>
            <person name="Dunwell J.M."/>
            <person name="Nellist C.F."/>
            <person name="Harrison R.J."/>
        </authorList>
    </citation>
    <scope>NUCLEOTIDE SEQUENCE [LARGE SCALE GENOMIC DNA]</scope>
    <source>
        <strain evidence="3 4">NOV-77</strain>
    </source>
</reference>
<protein>
    <recommendedName>
        <fullName evidence="5">BZIP domain-containing protein</fullName>
    </recommendedName>
</protein>
<evidence type="ECO:0000313" key="4">
    <source>
        <dbReference type="Proteomes" id="UP000486351"/>
    </source>
</evidence>
<dbReference type="Proteomes" id="UP000486351">
    <property type="component" value="Unassembled WGS sequence"/>
</dbReference>
<feature type="compositionally biased region" description="Basic residues" evidence="2">
    <location>
        <begin position="64"/>
        <end position="73"/>
    </location>
</feature>
<comment type="caution">
    <text evidence="3">The sequence shown here is derived from an EMBL/GenBank/DDBJ whole genome shotgun (WGS) entry which is preliminary data.</text>
</comment>
<dbReference type="EMBL" id="QXFY01002098">
    <property type="protein sequence ID" value="KAE9303113.1"/>
    <property type="molecule type" value="Genomic_DNA"/>
</dbReference>
<keyword evidence="1" id="KW-0175">Coiled coil</keyword>
<organism evidence="3 4">
    <name type="scientific">Phytophthora fragariae</name>
    <dbReference type="NCBI Taxonomy" id="53985"/>
    <lineage>
        <taxon>Eukaryota</taxon>
        <taxon>Sar</taxon>
        <taxon>Stramenopiles</taxon>
        <taxon>Oomycota</taxon>
        <taxon>Peronosporomycetes</taxon>
        <taxon>Peronosporales</taxon>
        <taxon>Peronosporaceae</taxon>
        <taxon>Phytophthora</taxon>
    </lineage>
</organism>
<dbReference type="AlphaFoldDB" id="A0A6G0QV58"/>
<feature type="coiled-coil region" evidence="1">
    <location>
        <begin position="82"/>
        <end position="109"/>
    </location>
</feature>